<evidence type="ECO:0008006" key="12">
    <source>
        <dbReference type="Google" id="ProtNLM"/>
    </source>
</evidence>
<dbReference type="STRING" id="113226.A0A139H4I4"/>
<feature type="region of interest" description="Disordered" evidence="8">
    <location>
        <begin position="533"/>
        <end position="613"/>
    </location>
</feature>
<evidence type="ECO:0000256" key="1">
    <source>
        <dbReference type="ARBA" id="ARBA00001971"/>
    </source>
</evidence>
<comment type="caution">
    <text evidence="10">The sequence shown here is derived from an EMBL/GenBank/DDBJ whole genome shotgun (WGS) entry which is preliminary data.</text>
</comment>
<evidence type="ECO:0000313" key="10">
    <source>
        <dbReference type="EMBL" id="KXS97268.1"/>
    </source>
</evidence>
<evidence type="ECO:0000313" key="11">
    <source>
        <dbReference type="Proteomes" id="UP000073492"/>
    </source>
</evidence>
<dbReference type="InterPro" id="IPR047146">
    <property type="entry name" value="Cyt_P450_E_CYP52_fungi"/>
</dbReference>
<dbReference type="SUPFAM" id="SSF48264">
    <property type="entry name" value="Cytochrome P450"/>
    <property type="match status" value="1"/>
</dbReference>
<evidence type="ECO:0000256" key="2">
    <source>
        <dbReference type="ARBA" id="ARBA00010617"/>
    </source>
</evidence>
<dbReference type="Proteomes" id="UP000073492">
    <property type="component" value="Unassembled WGS sequence"/>
</dbReference>
<keyword evidence="6 7" id="KW-0503">Monooxygenase</keyword>
<dbReference type="GO" id="GO:0005506">
    <property type="term" value="F:iron ion binding"/>
    <property type="evidence" value="ECO:0007669"/>
    <property type="project" value="InterPro"/>
</dbReference>
<evidence type="ECO:0000256" key="8">
    <source>
        <dbReference type="SAM" id="MobiDB-lite"/>
    </source>
</evidence>
<comment type="cofactor">
    <cofactor evidence="1">
        <name>heme</name>
        <dbReference type="ChEBI" id="CHEBI:30413"/>
    </cofactor>
</comment>
<sequence>MLPLLFLGLLVAFVLDIIYKRASLASRRNLFQQKHGCQPPQQYLAAPWWDQYGLNFMRNMLAAAEKNRLLEFVQQLTQIHDPERRGFGNFVALSRFGTRQTVFTSDPENMKSVLTRADDFVVEPSRLAAFEGLLGKGIFTSDGAFWQHSRSMLKPQFDKSQITELEQFERHIPKLLALIPKDGSTIDLQPLFHRLTMDTSTEFLTGTSANSLDADDEAAQEAGDFVAAFELAMDEGTLHARLGKLYNLFPHPAARRANAMSRGFIQKWVDRALKNKAERAEKAKKGEQYVFIDELVKHDEVDRTRALNETMNILLAGRDTTATLLSHLFFNLAREPGVWSKLLAEVDELNSELPSYEKLRDMKYLRYCTQETLRLHPPVPMLSKAASRDTTIPHGGGSDGLQPLFIAQGDNFFYSSYALQRSEAVYGRDAHVFRPERWSDPNLRPLWAYIPFGGGQRVCLGQQYALAESYYVTVRIMQTFRRIEDRDGGAWFEKVSATLASKNGVQVALFSGDPIWPHLRKTSLFAGKCPATSTWAPSQGDSLKTREARYQPSTPAQGDEGDDSADTTTMSEDENIPPSTLTSHIGDVRRERDFTNMSQGDRKREKGDEDYEE</sequence>
<reference evidence="10 11" key="1">
    <citation type="submission" date="2015-07" db="EMBL/GenBank/DDBJ databases">
        <title>Comparative genomics of the Sigatoka disease complex on banana suggests a link between parallel evolutionary changes in Pseudocercospora fijiensis and Pseudocercospora eumusae and increased virulence on the banana host.</title>
        <authorList>
            <person name="Chang T.-C."/>
            <person name="Salvucci A."/>
            <person name="Crous P.W."/>
            <person name="Stergiopoulos I."/>
        </authorList>
    </citation>
    <scope>NUCLEOTIDE SEQUENCE [LARGE SCALE GENOMIC DNA]</scope>
    <source>
        <strain evidence="10 11">CBS 116634</strain>
    </source>
</reference>
<evidence type="ECO:0000256" key="6">
    <source>
        <dbReference type="ARBA" id="ARBA00023033"/>
    </source>
</evidence>
<dbReference type="InterPro" id="IPR036396">
    <property type="entry name" value="Cyt_P450_sf"/>
</dbReference>
<gene>
    <name evidence="10" type="ORF">AC579_1609</name>
</gene>
<evidence type="ECO:0000256" key="9">
    <source>
        <dbReference type="SAM" id="SignalP"/>
    </source>
</evidence>
<dbReference type="InterPro" id="IPR002974">
    <property type="entry name" value="Cyt_P450_E_CYP52_ascomycetes"/>
</dbReference>
<keyword evidence="5 7" id="KW-0408">Iron</keyword>
<dbReference type="GO" id="GO:0020037">
    <property type="term" value="F:heme binding"/>
    <property type="evidence" value="ECO:0007669"/>
    <property type="project" value="InterPro"/>
</dbReference>
<evidence type="ECO:0000256" key="5">
    <source>
        <dbReference type="ARBA" id="ARBA00023004"/>
    </source>
</evidence>
<keyword evidence="11" id="KW-1185">Reference proteome</keyword>
<evidence type="ECO:0000256" key="7">
    <source>
        <dbReference type="RuleBase" id="RU000461"/>
    </source>
</evidence>
<keyword evidence="4 7" id="KW-0560">Oxidoreductase</keyword>
<feature type="chain" id="PRO_5007296939" description="Cytochrome P450" evidence="9">
    <location>
        <begin position="17"/>
        <end position="613"/>
    </location>
</feature>
<dbReference type="GO" id="GO:0016712">
    <property type="term" value="F:oxidoreductase activity, acting on paired donors, with incorporation or reduction of molecular oxygen, reduced flavin or flavoprotein as one donor, and incorporation of one atom of oxygen"/>
    <property type="evidence" value="ECO:0007669"/>
    <property type="project" value="InterPro"/>
</dbReference>
<dbReference type="CDD" id="cd11063">
    <property type="entry name" value="CYP52"/>
    <property type="match status" value="1"/>
</dbReference>
<dbReference type="PROSITE" id="PS00086">
    <property type="entry name" value="CYTOCHROME_P450"/>
    <property type="match status" value="1"/>
</dbReference>
<dbReference type="AlphaFoldDB" id="A0A139H4I4"/>
<dbReference type="PANTHER" id="PTHR24287:SF17">
    <property type="entry name" value="P450, PUTATIVE (EUROFUNG)-RELATED"/>
    <property type="match status" value="1"/>
</dbReference>
<keyword evidence="9" id="KW-0732">Signal</keyword>
<feature type="signal peptide" evidence="9">
    <location>
        <begin position="1"/>
        <end position="16"/>
    </location>
</feature>
<feature type="compositionally biased region" description="Polar residues" evidence="8">
    <location>
        <begin position="533"/>
        <end position="542"/>
    </location>
</feature>
<proteinExistence type="inferred from homology"/>
<dbReference type="InterPro" id="IPR017972">
    <property type="entry name" value="Cyt_P450_CS"/>
</dbReference>
<dbReference type="Gene3D" id="1.10.630.10">
    <property type="entry name" value="Cytochrome P450"/>
    <property type="match status" value="1"/>
</dbReference>
<evidence type="ECO:0000256" key="4">
    <source>
        <dbReference type="ARBA" id="ARBA00023002"/>
    </source>
</evidence>
<accession>A0A139H4I4</accession>
<dbReference type="InterPro" id="IPR001128">
    <property type="entry name" value="Cyt_P450"/>
</dbReference>
<keyword evidence="7" id="KW-0349">Heme</keyword>
<comment type="similarity">
    <text evidence="2 7">Belongs to the cytochrome P450 family.</text>
</comment>
<feature type="compositionally biased region" description="Acidic residues" evidence="8">
    <location>
        <begin position="559"/>
        <end position="575"/>
    </location>
</feature>
<dbReference type="PANTHER" id="PTHR24287">
    <property type="entry name" value="P450, PUTATIVE (EUROFUNG)-RELATED"/>
    <property type="match status" value="1"/>
</dbReference>
<dbReference type="PRINTS" id="PR00385">
    <property type="entry name" value="P450"/>
</dbReference>
<dbReference type="Pfam" id="PF00067">
    <property type="entry name" value="p450"/>
    <property type="match status" value="1"/>
</dbReference>
<evidence type="ECO:0000256" key="3">
    <source>
        <dbReference type="ARBA" id="ARBA00022723"/>
    </source>
</evidence>
<dbReference type="OrthoDB" id="1470350at2759"/>
<name>A0A139H4I4_9PEZI</name>
<dbReference type="PRINTS" id="PR01239">
    <property type="entry name" value="EP450IICYP52"/>
</dbReference>
<keyword evidence="3 7" id="KW-0479">Metal-binding</keyword>
<protein>
    <recommendedName>
        <fullName evidence="12">Cytochrome P450</fullName>
    </recommendedName>
</protein>
<feature type="compositionally biased region" description="Basic and acidic residues" evidence="8">
    <location>
        <begin position="586"/>
        <end position="607"/>
    </location>
</feature>
<dbReference type="EMBL" id="LFZO01000795">
    <property type="protein sequence ID" value="KXS97268.1"/>
    <property type="molecule type" value="Genomic_DNA"/>
</dbReference>
<organism evidence="10 11">
    <name type="scientific">Pseudocercospora musae</name>
    <dbReference type="NCBI Taxonomy" id="113226"/>
    <lineage>
        <taxon>Eukaryota</taxon>
        <taxon>Fungi</taxon>
        <taxon>Dikarya</taxon>
        <taxon>Ascomycota</taxon>
        <taxon>Pezizomycotina</taxon>
        <taxon>Dothideomycetes</taxon>
        <taxon>Dothideomycetidae</taxon>
        <taxon>Mycosphaerellales</taxon>
        <taxon>Mycosphaerellaceae</taxon>
        <taxon>Pseudocercospora</taxon>
    </lineage>
</organism>